<evidence type="ECO:0000313" key="2">
    <source>
        <dbReference type="EMBL" id="VDP83871.1"/>
    </source>
</evidence>
<reference evidence="4" key="1">
    <citation type="submission" date="2016-06" db="UniProtKB">
        <authorList>
            <consortium name="WormBaseParasite"/>
        </authorList>
    </citation>
    <scope>IDENTIFICATION</scope>
</reference>
<sequence>MQLSGPSALTYPEAVVTPGPSLFITGDSFNHSLMPPLMERSIEESSLPGLSHQTTPSLSSSALSSPLNDTELISSLDSDRLLPSGVSLSGGVPTTMPSGCMGLLGSTPFHAAFFGSAAPYNSPLDWLPINPNLREMPSRPETVTYDDVAS</sequence>
<protein>
    <submittedName>
        <fullName evidence="4">TORC_C domain-containing protein</fullName>
    </submittedName>
</protein>
<reference evidence="2 3" key="2">
    <citation type="submission" date="2018-11" db="EMBL/GenBank/DDBJ databases">
        <authorList>
            <consortium name="Pathogen Informatics"/>
        </authorList>
    </citation>
    <scope>NUCLEOTIDE SEQUENCE [LARGE SCALE GENOMIC DNA]</scope>
    <source>
        <strain evidence="2 3">Egypt</strain>
    </source>
</reference>
<evidence type="ECO:0000256" key="1">
    <source>
        <dbReference type="SAM" id="MobiDB-lite"/>
    </source>
</evidence>
<proteinExistence type="predicted"/>
<keyword evidence="3" id="KW-1185">Reference proteome</keyword>
<evidence type="ECO:0000313" key="4">
    <source>
        <dbReference type="WBParaSite" id="ECPE_0000863701-mRNA-1"/>
    </source>
</evidence>
<gene>
    <name evidence="2" type="ORF">ECPE_LOCUS8611</name>
</gene>
<evidence type="ECO:0000313" key="3">
    <source>
        <dbReference type="Proteomes" id="UP000272942"/>
    </source>
</evidence>
<dbReference type="WBParaSite" id="ECPE_0000863701-mRNA-1">
    <property type="protein sequence ID" value="ECPE_0000863701-mRNA-1"/>
    <property type="gene ID" value="ECPE_0000863701"/>
</dbReference>
<name>A0A183ANS6_9TREM</name>
<feature type="compositionally biased region" description="Low complexity" evidence="1">
    <location>
        <begin position="56"/>
        <end position="65"/>
    </location>
</feature>
<feature type="region of interest" description="Disordered" evidence="1">
    <location>
        <begin position="44"/>
        <end position="65"/>
    </location>
</feature>
<dbReference type="Proteomes" id="UP000272942">
    <property type="component" value="Unassembled WGS sequence"/>
</dbReference>
<dbReference type="AlphaFoldDB" id="A0A183ANS6"/>
<dbReference type="EMBL" id="UZAN01046216">
    <property type="protein sequence ID" value="VDP83871.1"/>
    <property type="molecule type" value="Genomic_DNA"/>
</dbReference>
<organism evidence="4">
    <name type="scientific">Echinostoma caproni</name>
    <dbReference type="NCBI Taxonomy" id="27848"/>
    <lineage>
        <taxon>Eukaryota</taxon>
        <taxon>Metazoa</taxon>
        <taxon>Spiralia</taxon>
        <taxon>Lophotrochozoa</taxon>
        <taxon>Platyhelminthes</taxon>
        <taxon>Trematoda</taxon>
        <taxon>Digenea</taxon>
        <taxon>Plagiorchiida</taxon>
        <taxon>Echinostomata</taxon>
        <taxon>Echinostomatoidea</taxon>
        <taxon>Echinostomatidae</taxon>
        <taxon>Echinostoma</taxon>
    </lineage>
</organism>
<accession>A0A183ANS6</accession>